<dbReference type="PROSITE" id="PS51007">
    <property type="entry name" value="CYTC"/>
    <property type="match status" value="1"/>
</dbReference>
<evidence type="ECO:0000256" key="1">
    <source>
        <dbReference type="ARBA" id="ARBA00022448"/>
    </source>
</evidence>
<keyword evidence="5 6" id="KW-0408">Iron</keyword>
<dbReference type="AlphaFoldDB" id="A0A918C0A5"/>
<protein>
    <submittedName>
        <fullName evidence="9">C-type cytochrome</fullName>
    </submittedName>
</protein>
<dbReference type="RefSeq" id="WP_189088203.1">
    <property type="nucleotide sequence ID" value="NZ_BMQL01000002.1"/>
</dbReference>
<dbReference type="PANTHER" id="PTHR37823">
    <property type="entry name" value="CYTOCHROME C-553-LIKE"/>
    <property type="match status" value="1"/>
</dbReference>
<keyword evidence="4" id="KW-0249">Electron transport</keyword>
<dbReference type="PANTHER" id="PTHR37823:SF1">
    <property type="entry name" value="CYTOCHROME C-553-LIKE"/>
    <property type="match status" value="1"/>
</dbReference>
<dbReference type="GO" id="GO:0009055">
    <property type="term" value="F:electron transfer activity"/>
    <property type="evidence" value="ECO:0007669"/>
    <property type="project" value="InterPro"/>
</dbReference>
<evidence type="ECO:0000256" key="7">
    <source>
        <dbReference type="SAM" id="MobiDB-lite"/>
    </source>
</evidence>
<organism evidence="9 10">
    <name type="scientific">Deinococcus ruber</name>
    <dbReference type="NCBI Taxonomy" id="1848197"/>
    <lineage>
        <taxon>Bacteria</taxon>
        <taxon>Thermotogati</taxon>
        <taxon>Deinococcota</taxon>
        <taxon>Deinococci</taxon>
        <taxon>Deinococcales</taxon>
        <taxon>Deinococcaceae</taxon>
        <taxon>Deinococcus</taxon>
    </lineage>
</organism>
<evidence type="ECO:0000256" key="4">
    <source>
        <dbReference type="ARBA" id="ARBA00022982"/>
    </source>
</evidence>
<evidence type="ECO:0000256" key="5">
    <source>
        <dbReference type="ARBA" id="ARBA00023004"/>
    </source>
</evidence>
<evidence type="ECO:0000313" key="9">
    <source>
        <dbReference type="EMBL" id="GGQ97858.1"/>
    </source>
</evidence>
<comment type="caution">
    <text evidence="9">The sequence shown here is derived from an EMBL/GenBank/DDBJ whole genome shotgun (WGS) entry which is preliminary data.</text>
</comment>
<evidence type="ECO:0000256" key="6">
    <source>
        <dbReference type="PROSITE-ProRule" id="PRU00433"/>
    </source>
</evidence>
<evidence type="ECO:0000256" key="3">
    <source>
        <dbReference type="ARBA" id="ARBA00022723"/>
    </source>
</evidence>
<reference evidence="9" key="1">
    <citation type="journal article" date="2014" name="Int. J. Syst. Evol. Microbiol.">
        <title>Complete genome sequence of Corynebacterium casei LMG S-19264T (=DSM 44701T), isolated from a smear-ripened cheese.</title>
        <authorList>
            <consortium name="US DOE Joint Genome Institute (JGI-PGF)"/>
            <person name="Walter F."/>
            <person name="Albersmeier A."/>
            <person name="Kalinowski J."/>
            <person name="Ruckert C."/>
        </authorList>
    </citation>
    <scope>NUCLEOTIDE SEQUENCE</scope>
    <source>
        <strain evidence="9">JCM 31311</strain>
    </source>
</reference>
<feature type="region of interest" description="Disordered" evidence="7">
    <location>
        <begin position="33"/>
        <end position="82"/>
    </location>
</feature>
<reference evidence="9" key="2">
    <citation type="submission" date="2020-09" db="EMBL/GenBank/DDBJ databases">
        <authorList>
            <person name="Sun Q."/>
            <person name="Ohkuma M."/>
        </authorList>
    </citation>
    <scope>NUCLEOTIDE SEQUENCE</scope>
    <source>
        <strain evidence="9">JCM 31311</strain>
    </source>
</reference>
<evidence type="ECO:0000313" key="10">
    <source>
        <dbReference type="Proteomes" id="UP000603865"/>
    </source>
</evidence>
<keyword evidence="2 6" id="KW-0349">Heme</keyword>
<dbReference type="Proteomes" id="UP000603865">
    <property type="component" value="Unassembled WGS sequence"/>
</dbReference>
<dbReference type="EMBL" id="BMQL01000002">
    <property type="protein sequence ID" value="GGQ97858.1"/>
    <property type="molecule type" value="Genomic_DNA"/>
</dbReference>
<keyword evidence="10" id="KW-1185">Reference proteome</keyword>
<sequence length="201" mass="19529">MKNTFAVSMTVLLALTLGGSILGYRLATAEEKPAAEAAQSTEPSPKDVTPATPGPSAESGAAANGDASAPSSAGATQATTNAANTASSTQAAGAAAGNTTTAAANTTAAAAATTNAGDAAKGKALFASASCAGCHGANGEGGIGPNLHTADGPKSWTLDQFNTALKTGNSPHGMLKAPMMQFPNLSDADVANVYAYIKTLN</sequence>
<dbReference type="Pfam" id="PF00034">
    <property type="entry name" value="Cytochrom_C"/>
    <property type="match status" value="1"/>
</dbReference>
<feature type="compositionally biased region" description="Low complexity" evidence="7">
    <location>
        <begin position="73"/>
        <end position="82"/>
    </location>
</feature>
<dbReference type="InterPro" id="IPR009056">
    <property type="entry name" value="Cyt_c-like_dom"/>
</dbReference>
<feature type="domain" description="Cytochrome c" evidence="8">
    <location>
        <begin position="117"/>
        <end position="201"/>
    </location>
</feature>
<dbReference type="InterPro" id="IPR051811">
    <property type="entry name" value="Cytochrome_c550/c551-like"/>
</dbReference>
<dbReference type="InterPro" id="IPR036909">
    <property type="entry name" value="Cyt_c-like_dom_sf"/>
</dbReference>
<evidence type="ECO:0000259" key="8">
    <source>
        <dbReference type="PROSITE" id="PS51007"/>
    </source>
</evidence>
<gene>
    <name evidence="9" type="ORF">GCM10008957_07960</name>
</gene>
<dbReference type="GO" id="GO:0020037">
    <property type="term" value="F:heme binding"/>
    <property type="evidence" value="ECO:0007669"/>
    <property type="project" value="InterPro"/>
</dbReference>
<accession>A0A918C0A5</accession>
<name>A0A918C0A5_9DEIO</name>
<dbReference type="SUPFAM" id="SSF46626">
    <property type="entry name" value="Cytochrome c"/>
    <property type="match status" value="1"/>
</dbReference>
<keyword evidence="1" id="KW-0813">Transport</keyword>
<proteinExistence type="predicted"/>
<dbReference type="Gene3D" id="1.10.760.10">
    <property type="entry name" value="Cytochrome c-like domain"/>
    <property type="match status" value="1"/>
</dbReference>
<keyword evidence="3 6" id="KW-0479">Metal-binding</keyword>
<dbReference type="GO" id="GO:0046872">
    <property type="term" value="F:metal ion binding"/>
    <property type="evidence" value="ECO:0007669"/>
    <property type="project" value="UniProtKB-KW"/>
</dbReference>
<evidence type="ECO:0000256" key="2">
    <source>
        <dbReference type="ARBA" id="ARBA00022617"/>
    </source>
</evidence>